<protein>
    <submittedName>
        <fullName evidence="1">Uncharacterized protein</fullName>
    </submittedName>
</protein>
<organism evidence="1 2">
    <name type="scientific">Cardiocondyla obscurior</name>
    <dbReference type="NCBI Taxonomy" id="286306"/>
    <lineage>
        <taxon>Eukaryota</taxon>
        <taxon>Metazoa</taxon>
        <taxon>Ecdysozoa</taxon>
        <taxon>Arthropoda</taxon>
        <taxon>Hexapoda</taxon>
        <taxon>Insecta</taxon>
        <taxon>Pterygota</taxon>
        <taxon>Neoptera</taxon>
        <taxon>Endopterygota</taxon>
        <taxon>Hymenoptera</taxon>
        <taxon>Apocrita</taxon>
        <taxon>Aculeata</taxon>
        <taxon>Formicoidea</taxon>
        <taxon>Formicidae</taxon>
        <taxon>Myrmicinae</taxon>
        <taxon>Cardiocondyla</taxon>
    </lineage>
</organism>
<accession>A0AAW2G5J8</accession>
<sequence length="104" mass="12263">MIIYAIVESTSLKDGKAEPLKTFLCRGSSEELKRQRFLTKLYSPPIILQETGRLKTVRRPSEIRIRRSKRSDFVISRTRSSTCCFPFYRNYFLFKTDLSNFPET</sequence>
<dbReference type="EMBL" id="JADYXP020000006">
    <property type="protein sequence ID" value="KAL0122740.1"/>
    <property type="molecule type" value="Genomic_DNA"/>
</dbReference>
<proteinExistence type="predicted"/>
<gene>
    <name evidence="1" type="ORF">PUN28_007442</name>
</gene>
<dbReference type="AlphaFoldDB" id="A0AAW2G5J8"/>
<evidence type="ECO:0000313" key="2">
    <source>
        <dbReference type="Proteomes" id="UP001430953"/>
    </source>
</evidence>
<name>A0AAW2G5J8_9HYME</name>
<evidence type="ECO:0000313" key="1">
    <source>
        <dbReference type="EMBL" id="KAL0122740.1"/>
    </source>
</evidence>
<reference evidence="1 2" key="1">
    <citation type="submission" date="2023-03" db="EMBL/GenBank/DDBJ databases">
        <title>High recombination rates correlate with genetic variation in Cardiocondyla obscurior ants.</title>
        <authorList>
            <person name="Errbii M."/>
        </authorList>
    </citation>
    <scope>NUCLEOTIDE SEQUENCE [LARGE SCALE GENOMIC DNA]</scope>
    <source>
        <strain evidence="1">Alpha-2009</strain>
        <tissue evidence="1">Whole body</tissue>
    </source>
</reference>
<keyword evidence="2" id="KW-1185">Reference proteome</keyword>
<comment type="caution">
    <text evidence="1">The sequence shown here is derived from an EMBL/GenBank/DDBJ whole genome shotgun (WGS) entry which is preliminary data.</text>
</comment>
<dbReference type="Proteomes" id="UP001430953">
    <property type="component" value="Unassembled WGS sequence"/>
</dbReference>